<dbReference type="PANTHER" id="PTHR42973">
    <property type="entry name" value="BINDING OXIDOREDUCTASE, PUTATIVE (AFU_ORTHOLOGUE AFUA_1G17690)-RELATED"/>
    <property type="match status" value="1"/>
</dbReference>
<protein>
    <recommendedName>
        <fullName evidence="6">FAD-binding PCMH-type domain-containing protein</fullName>
    </recommendedName>
</protein>
<evidence type="ECO:0000313" key="8">
    <source>
        <dbReference type="Proteomes" id="UP000055045"/>
    </source>
</evidence>
<comment type="caution">
    <text evidence="7">The sequence shown here is derived from an EMBL/GenBank/DDBJ whole genome shotgun (WGS) entry which is preliminary data.</text>
</comment>
<dbReference type="EMBL" id="LLXE01000297">
    <property type="protein sequence ID" value="KUM58246.1"/>
    <property type="molecule type" value="Genomic_DNA"/>
</dbReference>
<keyword evidence="8" id="KW-1185">Reference proteome</keyword>
<comment type="similarity">
    <text evidence="2">Belongs to the oxygen-dependent FAD-linked oxidoreductase family.</text>
</comment>
<dbReference type="InterPro" id="IPR016166">
    <property type="entry name" value="FAD-bd_PCMH"/>
</dbReference>
<dbReference type="Gene3D" id="3.30.465.10">
    <property type="match status" value="2"/>
</dbReference>
<organism evidence="7 8">
    <name type="scientific">Penicillium freii</name>
    <dbReference type="NCBI Taxonomy" id="48697"/>
    <lineage>
        <taxon>Eukaryota</taxon>
        <taxon>Fungi</taxon>
        <taxon>Dikarya</taxon>
        <taxon>Ascomycota</taxon>
        <taxon>Pezizomycotina</taxon>
        <taxon>Eurotiomycetes</taxon>
        <taxon>Eurotiomycetidae</taxon>
        <taxon>Eurotiales</taxon>
        <taxon>Aspergillaceae</taxon>
        <taxon>Penicillium</taxon>
    </lineage>
</organism>
<dbReference type="InterPro" id="IPR016169">
    <property type="entry name" value="FAD-bd_PCMH_sub2"/>
</dbReference>
<dbReference type="InterPro" id="IPR036318">
    <property type="entry name" value="FAD-bd_PCMH-like_sf"/>
</dbReference>
<evidence type="ECO:0000256" key="5">
    <source>
        <dbReference type="ARBA" id="ARBA00023002"/>
    </source>
</evidence>
<name>A0A101MCW4_PENFR</name>
<reference evidence="7 8" key="1">
    <citation type="submission" date="2015-10" db="EMBL/GenBank/DDBJ databases">
        <title>Genome sequencing of Penicillium freii.</title>
        <authorList>
            <person name="Nguyen H.D."/>
            <person name="Visagie C.M."/>
            <person name="Seifert K.A."/>
        </authorList>
    </citation>
    <scope>NUCLEOTIDE SEQUENCE [LARGE SCALE GENOMIC DNA]</scope>
    <source>
        <strain evidence="7 8">DAOM 242723</strain>
    </source>
</reference>
<accession>A0A101MCW4</accession>
<dbReference type="InterPro" id="IPR012951">
    <property type="entry name" value="BBE"/>
</dbReference>
<dbReference type="PANTHER" id="PTHR42973:SF39">
    <property type="entry name" value="FAD-BINDING PCMH-TYPE DOMAIN-CONTAINING PROTEIN"/>
    <property type="match status" value="1"/>
</dbReference>
<dbReference type="Pfam" id="PF01565">
    <property type="entry name" value="FAD_binding_4"/>
    <property type="match status" value="1"/>
</dbReference>
<dbReference type="InterPro" id="IPR006094">
    <property type="entry name" value="Oxid_FAD_bind_N"/>
</dbReference>
<evidence type="ECO:0000259" key="6">
    <source>
        <dbReference type="PROSITE" id="PS51387"/>
    </source>
</evidence>
<dbReference type="SUPFAM" id="SSF56176">
    <property type="entry name" value="FAD-binding/transporter-associated domain-like"/>
    <property type="match status" value="1"/>
</dbReference>
<evidence type="ECO:0000256" key="1">
    <source>
        <dbReference type="ARBA" id="ARBA00001974"/>
    </source>
</evidence>
<evidence type="ECO:0000313" key="7">
    <source>
        <dbReference type="EMBL" id="KUM58246.1"/>
    </source>
</evidence>
<dbReference type="GO" id="GO:0071949">
    <property type="term" value="F:FAD binding"/>
    <property type="evidence" value="ECO:0007669"/>
    <property type="project" value="InterPro"/>
</dbReference>
<dbReference type="InterPro" id="IPR050416">
    <property type="entry name" value="FAD-linked_Oxidoreductase"/>
</dbReference>
<dbReference type="GO" id="GO:0016491">
    <property type="term" value="F:oxidoreductase activity"/>
    <property type="evidence" value="ECO:0007669"/>
    <property type="project" value="UniProtKB-KW"/>
</dbReference>
<feature type="domain" description="FAD-binding PCMH-type" evidence="6">
    <location>
        <begin position="35"/>
        <end position="220"/>
    </location>
</feature>
<gene>
    <name evidence="7" type="ORF">ACN42_g8910</name>
</gene>
<dbReference type="Proteomes" id="UP000055045">
    <property type="component" value="Unassembled WGS sequence"/>
</dbReference>
<comment type="cofactor">
    <cofactor evidence="1">
        <name>FAD</name>
        <dbReference type="ChEBI" id="CHEBI:57692"/>
    </cofactor>
</comment>
<evidence type="ECO:0000256" key="3">
    <source>
        <dbReference type="ARBA" id="ARBA00022630"/>
    </source>
</evidence>
<keyword evidence="5" id="KW-0560">Oxidoreductase</keyword>
<evidence type="ECO:0000256" key="2">
    <source>
        <dbReference type="ARBA" id="ARBA00005466"/>
    </source>
</evidence>
<keyword evidence="3" id="KW-0285">Flavoprotein</keyword>
<dbReference type="AlphaFoldDB" id="A0A101MCW4"/>
<dbReference type="PROSITE" id="PS51387">
    <property type="entry name" value="FAD_PCMH"/>
    <property type="match status" value="1"/>
</dbReference>
<evidence type="ECO:0000256" key="4">
    <source>
        <dbReference type="ARBA" id="ARBA00022827"/>
    </source>
</evidence>
<keyword evidence="4" id="KW-0274">FAD</keyword>
<proteinExistence type="inferred from homology"/>
<sequence length="514" mass="56299">MDWMTAELHLNSPSGYQYPLDLPCPIPASNGTCSLGTTPVYTINATNYDHVSVGVRFAKFHGLRLVIRNTGHDLLGRSTGAGSLQIWIRYLRTGIHLAESFVPTTLCTLSNWDGASVTIGGGYEWGEVYEVISAHNKLVVGGGTPTVGCIGGWMQGGGHSPASHEYGLGADQILEAKVVLADGNLVTANACHNPSLFRAIRGGGPAYGVVVSATWKAYSTRNVTAQSLIFAAKSPDQKDVDTFFTALTDVYEESVSLLDHGYTGFGVWSMHGLGPLTEPMFTTPTYTHVLTGLGKTRMKTEKIMERLRAKLQSDHLHISNRSEEYPTYGSYLSGSMFTNASQAASILMAHGSRLLNKRALKADRDALQTTIRKVAGNANEIVMNALLFVGAGQVFVDRPDTAILPAWRSTYVHALVSRMWAPNTPSRDVEAIQRDVTYEKVAALKRLAPETGSYMNEADRFDPNWVEDFYGWKNYAELSRIKDMYDPEGLFYCSTCVGALRWREGRTGALCRVK</sequence>
<dbReference type="STRING" id="48697.A0A101MCW4"/>
<dbReference type="Pfam" id="PF08031">
    <property type="entry name" value="BBE"/>
    <property type="match status" value="1"/>
</dbReference>